<dbReference type="Proteomes" id="UP000757232">
    <property type="component" value="Unassembled WGS sequence"/>
</dbReference>
<dbReference type="GO" id="GO:0032797">
    <property type="term" value="C:SMN complex"/>
    <property type="evidence" value="ECO:0007669"/>
    <property type="project" value="TreeGrafter"/>
</dbReference>
<evidence type="ECO:0000256" key="2">
    <source>
        <dbReference type="SAM" id="MobiDB-lite"/>
    </source>
</evidence>
<feature type="region of interest" description="Disordered" evidence="2">
    <location>
        <begin position="1"/>
        <end position="22"/>
    </location>
</feature>
<proteinExistence type="inferred from homology"/>
<organism evidence="3 4">
    <name type="scientific">Sanghuangporus baumii</name>
    <name type="common">Phellinus baumii</name>
    <dbReference type="NCBI Taxonomy" id="108892"/>
    <lineage>
        <taxon>Eukaryota</taxon>
        <taxon>Fungi</taxon>
        <taxon>Dikarya</taxon>
        <taxon>Basidiomycota</taxon>
        <taxon>Agaricomycotina</taxon>
        <taxon>Agaricomycetes</taxon>
        <taxon>Hymenochaetales</taxon>
        <taxon>Hymenochaetaceae</taxon>
        <taxon>Sanghuangporus</taxon>
    </lineage>
</organism>
<dbReference type="EMBL" id="LNZH02000153">
    <property type="protein sequence ID" value="OCB89553.1"/>
    <property type="molecule type" value="Genomic_DNA"/>
</dbReference>
<dbReference type="Pfam" id="PF04938">
    <property type="entry name" value="SIP1"/>
    <property type="match status" value="1"/>
</dbReference>
<feature type="compositionally biased region" description="Basic and acidic residues" evidence="2">
    <location>
        <begin position="239"/>
        <end position="250"/>
    </location>
</feature>
<feature type="region of interest" description="Disordered" evidence="2">
    <location>
        <begin position="236"/>
        <end position="259"/>
    </location>
</feature>
<sequence length="402" mass="46025">MAGKKRSWNTMQNSDDEDEPLVGRQILPVANLPETFSAEPKDGLQYLFMVRRDAKKLPFYSRAQNPYESIAAKPQTKAQLVKESHVILPSEEWRTVFIKRFKNFRKNSLQSTIGVELPSLPSLGQSKIMPEKKERDKWWAFINGRPEHEWNPPKSPKKPRGRFLRQSIHPDQPNVDDVGQYEVPMTEEMPTDVAEAHEVLVVNEFGEIREDEKDPDRDLQELEVGDAALLSTPFATPQPEKRFKASERRTAGPRHPTPTLLKRMDSRYCMHLLMYFSHWITQHLEHLESGQISSPFSHLSQNHARWMFALLSRVDDHLTSDELSTLRGLARACIAFIKDLNKNSGTSVLSSDGNLGGTSGVRWVGDPSDTPLDERACWMIVTIVTDFWVQRDLWIDAESALN</sequence>
<dbReference type="PANTHER" id="PTHR12794">
    <property type="entry name" value="GEMIN2"/>
    <property type="match status" value="1"/>
</dbReference>
<dbReference type="Gene3D" id="1.20.58.1070">
    <property type="match status" value="1"/>
</dbReference>
<dbReference type="AlphaFoldDB" id="A0A9Q5NA14"/>
<dbReference type="GO" id="GO:0000387">
    <property type="term" value="P:spliceosomal snRNP assembly"/>
    <property type="evidence" value="ECO:0007669"/>
    <property type="project" value="InterPro"/>
</dbReference>
<name>A0A9Q5NA14_SANBA</name>
<dbReference type="OrthoDB" id="428895at2759"/>
<reference evidence="3" key="1">
    <citation type="submission" date="2016-06" db="EMBL/GenBank/DDBJ databases">
        <title>Draft Genome sequence of the fungus Inonotus baumii.</title>
        <authorList>
            <person name="Zhu H."/>
            <person name="Lin W."/>
        </authorList>
    </citation>
    <scope>NUCLEOTIDE SEQUENCE</scope>
    <source>
        <strain evidence="3">821</strain>
    </source>
</reference>
<dbReference type="PANTHER" id="PTHR12794:SF0">
    <property type="entry name" value="GEM-ASSOCIATED PROTEIN 2"/>
    <property type="match status" value="1"/>
</dbReference>
<comment type="similarity">
    <text evidence="1">Belongs to the gemin-2 family.</text>
</comment>
<feature type="region of interest" description="Disordered" evidence="2">
    <location>
        <begin position="148"/>
        <end position="177"/>
    </location>
</feature>
<gene>
    <name evidence="3" type="ORF">A7U60_g3245</name>
</gene>
<evidence type="ECO:0000313" key="4">
    <source>
        <dbReference type="Proteomes" id="UP000757232"/>
    </source>
</evidence>
<dbReference type="GO" id="GO:0005634">
    <property type="term" value="C:nucleus"/>
    <property type="evidence" value="ECO:0007669"/>
    <property type="project" value="TreeGrafter"/>
</dbReference>
<protein>
    <submittedName>
        <fullName evidence="3">Uncharacterized protein</fullName>
    </submittedName>
</protein>
<comment type="caution">
    <text evidence="3">The sequence shown here is derived from an EMBL/GenBank/DDBJ whole genome shotgun (WGS) entry which is preliminary data.</text>
</comment>
<evidence type="ECO:0000313" key="3">
    <source>
        <dbReference type="EMBL" id="OCB89553.1"/>
    </source>
</evidence>
<dbReference type="InterPro" id="IPR035426">
    <property type="entry name" value="Gemin2/Brr1"/>
</dbReference>
<keyword evidence="4" id="KW-1185">Reference proteome</keyword>
<evidence type="ECO:0000256" key="1">
    <source>
        <dbReference type="ARBA" id="ARBA00025758"/>
    </source>
</evidence>
<accession>A0A9Q5NA14</accession>